<sequence>MIDPDLGDVAAVHLAEKCAVGHHFALRRLFSSAVRAQEHIDQADHQYDEDYIHPHVFRNFLQYPLSSLSMLHFFSNIKPSAAGPGKDRSNTVNQEARRYARRGDGGTAPRSPGRSL</sequence>
<dbReference type="AlphaFoldDB" id="A0A645CCE3"/>
<feature type="region of interest" description="Disordered" evidence="1">
    <location>
        <begin position="79"/>
        <end position="116"/>
    </location>
</feature>
<feature type="compositionally biased region" description="Basic and acidic residues" evidence="1">
    <location>
        <begin position="85"/>
        <end position="104"/>
    </location>
</feature>
<evidence type="ECO:0000256" key="1">
    <source>
        <dbReference type="SAM" id="MobiDB-lite"/>
    </source>
</evidence>
<reference evidence="2" key="1">
    <citation type="submission" date="2019-08" db="EMBL/GenBank/DDBJ databases">
        <authorList>
            <person name="Kucharzyk K."/>
            <person name="Murdoch R.W."/>
            <person name="Higgins S."/>
            <person name="Loffler F."/>
        </authorList>
    </citation>
    <scope>NUCLEOTIDE SEQUENCE</scope>
</reference>
<comment type="caution">
    <text evidence="2">The sequence shown here is derived from an EMBL/GenBank/DDBJ whole genome shotgun (WGS) entry which is preliminary data.</text>
</comment>
<accession>A0A645CCE3</accession>
<gene>
    <name evidence="2" type="ORF">SDC9_121615</name>
</gene>
<name>A0A645CCE3_9ZZZZ</name>
<dbReference type="EMBL" id="VSSQ01026089">
    <property type="protein sequence ID" value="MPM74626.1"/>
    <property type="molecule type" value="Genomic_DNA"/>
</dbReference>
<proteinExistence type="predicted"/>
<evidence type="ECO:0000313" key="2">
    <source>
        <dbReference type="EMBL" id="MPM74626.1"/>
    </source>
</evidence>
<protein>
    <submittedName>
        <fullName evidence="2">Uncharacterized protein</fullName>
    </submittedName>
</protein>
<organism evidence="2">
    <name type="scientific">bioreactor metagenome</name>
    <dbReference type="NCBI Taxonomy" id="1076179"/>
    <lineage>
        <taxon>unclassified sequences</taxon>
        <taxon>metagenomes</taxon>
        <taxon>ecological metagenomes</taxon>
    </lineage>
</organism>